<organism evidence="2 3">
    <name type="scientific">Pontibacter korlensis</name>
    <dbReference type="NCBI Taxonomy" id="400092"/>
    <lineage>
        <taxon>Bacteria</taxon>
        <taxon>Pseudomonadati</taxon>
        <taxon>Bacteroidota</taxon>
        <taxon>Cytophagia</taxon>
        <taxon>Cytophagales</taxon>
        <taxon>Hymenobacteraceae</taxon>
        <taxon>Pontibacter</taxon>
    </lineage>
</organism>
<dbReference type="Proteomes" id="UP000033109">
    <property type="component" value="Chromosome"/>
</dbReference>
<feature type="transmembrane region" description="Helical" evidence="1">
    <location>
        <begin position="71"/>
        <end position="92"/>
    </location>
</feature>
<protein>
    <submittedName>
        <fullName evidence="2">Uncharacterized protein</fullName>
    </submittedName>
</protein>
<keyword evidence="1" id="KW-0472">Membrane</keyword>
<keyword evidence="1" id="KW-0812">Transmembrane</keyword>
<feature type="transmembrane region" description="Helical" evidence="1">
    <location>
        <begin position="12"/>
        <end position="34"/>
    </location>
</feature>
<keyword evidence="1" id="KW-1133">Transmembrane helix</keyword>
<dbReference type="AlphaFoldDB" id="A0A0E3ZDM5"/>
<name>A0A0E3ZDM5_9BACT</name>
<reference evidence="2 3" key="1">
    <citation type="journal article" date="2015" name="Sci. Rep.">
        <title>Unraveling adaptation of Pontibacter korlensis to radiation and infertility in desert through complete genome and comparative transcriptomic analysis.</title>
        <authorList>
            <person name="Dai J."/>
            <person name="Dai W."/>
            <person name="Qiu C."/>
            <person name="Yang Z."/>
            <person name="Zhang Y."/>
            <person name="Zhou M."/>
            <person name="Zhang L."/>
            <person name="Fang C."/>
            <person name="Gao Q."/>
            <person name="Yang Q."/>
            <person name="Li X."/>
            <person name="Wang Z."/>
            <person name="Wang Z."/>
            <person name="Jia Z."/>
            <person name="Chen X."/>
        </authorList>
    </citation>
    <scope>NUCLEOTIDE SEQUENCE [LARGE SCALE GENOMIC DNA]</scope>
    <source>
        <strain evidence="2 3">X14-1T</strain>
    </source>
</reference>
<dbReference type="KEGG" id="pko:PKOR_09410"/>
<accession>A0A0E3ZDM5</accession>
<evidence type="ECO:0000313" key="2">
    <source>
        <dbReference type="EMBL" id="AKD03300.1"/>
    </source>
</evidence>
<evidence type="ECO:0000313" key="3">
    <source>
        <dbReference type="Proteomes" id="UP000033109"/>
    </source>
</evidence>
<proteinExistence type="predicted"/>
<dbReference type="STRING" id="400092.PKOR_09410"/>
<dbReference type="PATRIC" id="fig|400092.3.peg.2068"/>
<dbReference type="EMBL" id="CP009621">
    <property type="protein sequence ID" value="AKD03300.1"/>
    <property type="molecule type" value="Genomic_DNA"/>
</dbReference>
<gene>
    <name evidence="2" type="ORF">PKOR_09410</name>
</gene>
<keyword evidence="3" id="KW-1185">Reference proteome</keyword>
<evidence type="ECO:0000256" key="1">
    <source>
        <dbReference type="SAM" id="Phobius"/>
    </source>
</evidence>
<sequence length="93" mass="9872">MKKFLAIFLDKPTIVSILGIATIIAGVPLIIYMMTTGGGGGLGAFVILGWLVGVSFILALDRFLVRVVKPYTLSVVESVGAGLIFIMLLLSFL</sequence>
<dbReference type="HOGENOM" id="CLU_2397133_0_0_10"/>
<dbReference type="RefSeq" id="WP_046310337.1">
    <property type="nucleotide sequence ID" value="NZ_CBCSCY010000072.1"/>
</dbReference>
<feature type="transmembrane region" description="Helical" evidence="1">
    <location>
        <begin position="40"/>
        <end position="59"/>
    </location>
</feature>